<dbReference type="AlphaFoldDB" id="A0A0E9SL81"/>
<evidence type="ECO:0000313" key="1">
    <source>
        <dbReference type="EMBL" id="JAH42086.1"/>
    </source>
</evidence>
<protein>
    <submittedName>
        <fullName evidence="1">Uncharacterized protein</fullName>
    </submittedName>
</protein>
<organism evidence="1">
    <name type="scientific">Anguilla anguilla</name>
    <name type="common">European freshwater eel</name>
    <name type="synonym">Muraena anguilla</name>
    <dbReference type="NCBI Taxonomy" id="7936"/>
    <lineage>
        <taxon>Eukaryota</taxon>
        <taxon>Metazoa</taxon>
        <taxon>Chordata</taxon>
        <taxon>Craniata</taxon>
        <taxon>Vertebrata</taxon>
        <taxon>Euteleostomi</taxon>
        <taxon>Actinopterygii</taxon>
        <taxon>Neopterygii</taxon>
        <taxon>Teleostei</taxon>
        <taxon>Anguilliformes</taxon>
        <taxon>Anguillidae</taxon>
        <taxon>Anguilla</taxon>
    </lineage>
</organism>
<reference evidence="1" key="1">
    <citation type="submission" date="2014-11" db="EMBL/GenBank/DDBJ databases">
        <authorList>
            <person name="Amaro Gonzalez C."/>
        </authorList>
    </citation>
    <scope>NUCLEOTIDE SEQUENCE</scope>
</reference>
<proteinExistence type="predicted"/>
<reference evidence="1" key="2">
    <citation type="journal article" date="2015" name="Fish Shellfish Immunol.">
        <title>Early steps in the European eel (Anguilla anguilla)-Vibrio vulnificus interaction in the gills: Role of the RtxA13 toxin.</title>
        <authorList>
            <person name="Callol A."/>
            <person name="Pajuelo D."/>
            <person name="Ebbesson L."/>
            <person name="Teles M."/>
            <person name="MacKenzie S."/>
            <person name="Amaro C."/>
        </authorList>
    </citation>
    <scope>NUCLEOTIDE SEQUENCE</scope>
</reference>
<name>A0A0E9SL81_ANGAN</name>
<sequence>MKGAQGFIPFSCATVSSIK</sequence>
<dbReference type="EMBL" id="GBXM01066491">
    <property type="protein sequence ID" value="JAH42086.1"/>
    <property type="molecule type" value="Transcribed_RNA"/>
</dbReference>
<accession>A0A0E9SL81</accession>